<gene>
    <name evidence="1" type="ORF">CLIB1444_10S01904</name>
</gene>
<dbReference type="Proteomes" id="UP001152531">
    <property type="component" value="Unassembled WGS sequence"/>
</dbReference>
<evidence type="ECO:0000313" key="2">
    <source>
        <dbReference type="Proteomes" id="UP001152531"/>
    </source>
</evidence>
<sequence length="307" mass="36181">MSTTDQIISGDLDLYEFLEVQPNCDDTIIRKQYRKKALEYHPDKNSDSKDKFQILSQVYEILSNETLREQYDEIRQRKLNQKHIDSQLDEQTKRFKEELLKAEKKFDSKKTFSSVDAIELQKIREDGAKRLKKLESRILNSSAAYVSYKDLEVDKKIDITDNSEKTTKVILKWKLKPELEDKLTLSMISEIMTVFGPVESIEKIPSSDRYEWALLRFHNEENVDRATQHNYRESASLWDGTPYRKLASLLRDCIIYNPTTKDKNLDSRFEKYKKESGITEDIFTDNEIINDVMIQKINEEISKSYST</sequence>
<comment type="caution">
    <text evidence="1">The sequence shown here is derived from an EMBL/GenBank/DDBJ whole genome shotgun (WGS) entry which is preliminary data.</text>
</comment>
<dbReference type="EMBL" id="CALSDN010000010">
    <property type="protein sequence ID" value="CAH6722590.1"/>
    <property type="molecule type" value="Genomic_DNA"/>
</dbReference>
<reference evidence="1" key="1">
    <citation type="submission" date="2022-06" db="EMBL/GenBank/DDBJ databases">
        <authorList>
            <person name="Legras J.-L."/>
            <person name="Devillers H."/>
            <person name="Grondin C."/>
        </authorList>
    </citation>
    <scope>NUCLEOTIDE SEQUENCE</scope>
    <source>
        <strain evidence="1">CLIB 1444</strain>
    </source>
</reference>
<protein>
    <submittedName>
        <fullName evidence="1">Pre-mRNA-splicing factor Cwf23p</fullName>
    </submittedName>
</protein>
<accession>A0ACA9YCF4</accession>
<name>A0ACA9YCF4_9ASCO</name>
<organism evidence="1 2">
    <name type="scientific">[Candida] jaroonii</name>
    <dbReference type="NCBI Taxonomy" id="467808"/>
    <lineage>
        <taxon>Eukaryota</taxon>
        <taxon>Fungi</taxon>
        <taxon>Dikarya</taxon>
        <taxon>Ascomycota</taxon>
        <taxon>Saccharomycotina</taxon>
        <taxon>Pichiomycetes</taxon>
        <taxon>Debaryomycetaceae</taxon>
        <taxon>Yamadazyma</taxon>
    </lineage>
</organism>
<evidence type="ECO:0000313" key="1">
    <source>
        <dbReference type="EMBL" id="CAH6722590.1"/>
    </source>
</evidence>
<keyword evidence="2" id="KW-1185">Reference proteome</keyword>
<proteinExistence type="predicted"/>